<reference evidence="1" key="1">
    <citation type="submission" date="2018-11" db="EMBL/GenBank/DDBJ databases">
        <authorList>
            <person name="Alioto T."/>
            <person name="Alioto T."/>
        </authorList>
    </citation>
    <scope>NUCLEOTIDE SEQUENCE</scope>
</reference>
<dbReference type="EMBL" id="UYJE01009488">
    <property type="protein sequence ID" value="VDI73959.1"/>
    <property type="molecule type" value="Genomic_DNA"/>
</dbReference>
<dbReference type="Proteomes" id="UP000596742">
    <property type="component" value="Unassembled WGS sequence"/>
</dbReference>
<dbReference type="PANTHER" id="PTHR19446">
    <property type="entry name" value="REVERSE TRANSCRIPTASES"/>
    <property type="match status" value="1"/>
</dbReference>
<proteinExistence type="predicted"/>
<gene>
    <name evidence="1" type="ORF">MGAL_10B043054</name>
</gene>
<dbReference type="OrthoDB" id="8052711at2759"/>
<sequence length="566" mass="65593">MSKFTKESDKINDVNQLWDLWKNAVEKSAMLAIGKAKPVKNYKDFWDKELDYLLKQRRNANRLNRTHNKYHAHDDEIGKRLKEIYFNRKSQVQEAIKRKERSAKIRQFNDKCINAKNKMKGFWNFLKIKRTDTGPIELNDPHDSDKILTDTDEINNALSKHFSSIGSFQNENDELEKDVKNLITNIDENILISDSPLSVTFDENKISQTLKSLKSGKACGTDGIPNEFLKYGGDILLNSLVHIFTKITDLEIIPDEWHKGIIIPIHKGGSTHSLSNYRGITLTSNVYKSKVLVTGKKKDSDKKWYLGNDLIEEVNEYKYLGVYFSRSLKSTYHIEQYLKENFQRKINHAIRILGEHGDFNRINFGHSLWMSAIRPSLTYGCSVWFPSSQKCKELLESFQYKVGKIILNTKMNIPKCALLAEFGWESINRFMDRQRIAYYARLKNLPNNRLSKIILDEIISVKCNEWKYIENIETILQTAGLDHYANGNINVNTFNKFYGNETTNTQLCNILGKSSLNLYQSFVVVSRKQPYLSNVDDFRSTRLKIFGKNELSAYKCNASTNESDNK</sequence>
<evidence type="ECO:0008006" key="3">
    <source>
        <dbReference type="Google" id="ProtNLM"/>
    </source>
</evidence>
<name>A0A8B6H5D3_MYTGA</name>
<evidence type="ECO:0000313" key="2">
    <source>
        <dbReference type="Proteomes" id="UP000596742"/>
    </source>
</evidence>
<comment type="caution">
    <text evidence="1">The sequence shown here is derived from an EMBL/GenBank/DDBJ whole genome shotgun (WGS) entry which is preliminary data.</text>
</comment>
<organism evidence="1 2">
    <name type="scientific">Mytilus galloprovincialis</name>
    <name type="common">Mediterranean mussel</name>
    <dbReference type="NCBI Taxonomy" id="29158"/>
    <lineage>
        <taxon>Eukaryota</taxon>
        <taxon>Metazoa</taxon>
        <taxon>Spiralia</taxon>
        <taxon>Lophotrochozoa</taxon>
        <taxon>Mollusca</taxon>
        <taxon>Bivalvia</taxon>
        <taxon>Autobranchia</taxon>
        <taxon>Pteriomorphia</taxon>
        <taxon>Mytilida</taxon>
        <taxon>Mytiloidea</taxon>
        <taxon>Mytilidae</taxon>
        <taxon>Mytilinae</taxon>
        <taxon>Mytilus</taxon>
    </lineage>
</organism>
<accession>A0A8B6H5D3</accession>
<protein>
    <recommendedName>
        <fullName evidence="3">Reverse transcriptase domain-containing protein</fullName>
    </recommendedName>
</protein>
<keyword evidence="2" id="KW-1185">Reference proteome</keyword>
<evidence type="ECO:0000313" key="1">
    <source>
        <dbReference type="EMBL" id="VDI73959.1"/>
    </source>
</evidence>
<dbReference type="AlphaFoldDB" id="A0A8B6H5D3"/>